<evidence type="ECO:0000256" key="5">
    <source>
        <dbReference type="SAM" id="Phobius"/>
    </source>
</evidence>
<dbReference type="AlphaFoldDB" id="A0A4R9BJG1"/>
<dbReference type="Gene3D" id="2.60.40.1220">
    <property type="match status" value="1"/>
</dbReference>
<evidence type="ECO:0000259" key="6">
    <source>
        <dbReference type="Pfam" id="PF04234"/>
    </source>
</evidence>
<evidence type="ECO:0000313" key="7">
    <source>
        <dbReference type="EMBL" id="TFD84541.1"/>
    </source>
</evidence>
<reference evidence="7 8" key="1">
    <citation type="submission" date="2019-03" db="EMBL/GenBank/DDBJ databases">
        <title>Genomics of glacier-inhabiting Cryobacterium strains.</title>
        <authorList>
            <person name="Liu Q."/>
            <person name="Xin Y.-H."/>
        </authorList>
    </citation>
    <scope>NUCLEOTIDE SEQUENCE [LARGE SCALE GENOMIC DNA]</scope>
    <source>
        <strain evidence="7 8">Sr59</strain>
    </source>
</reference>
<dbReference type="InterPro" id="IPR007348">
    <property type="entry name" value="CopC_dom"/>
</dbReference>
<dbReference type="GO" id="GO:0046688">
    <property type="term" value="P:response to copper ion"/>
    <property type="evidence" value="ECO:0007669"/>
    <property type="project" value="InterPro"/>
</dbReference>
<dbReference type="GO" id="GO:0005886">
    <property type="term" value="C:plasma membrane"/>
    <property type="evidence" value="ECO:0007669"/>
    <property type="project" value="TreeGrafter"/>
</dbReference>
<evidence type="ECO:0000313" key="8">
    <source>
        <dbReference type="Proteomes" id="UP000298468"/>
    </source>
</evidence>
<feature type="transmembrane region" description="Helical" evidence="5">
    <location>
        <begin position="129"/>
        <end position="150"/>
    </location>
</feature>
<keyword evidence="3" id="KW-0732">Signal</keyword>
<feature type="domain" description="CopC" evidence="6">
    <location>
        <begin position="2"/>
        <end position="90"/>
    </location>
</feature>
<comment type="subcellular location">
    <subcellularLocation>
        <location evidence="1">Cell envelope</location>
    </subcellularLocation>
</comment>
<dbReference type="InterPro" id="IPR014756">
    <property type="entry name" value="Ig_E-set"/>
</dbReference>
<organism evidence="7 8">
    <name type="scientific">Cryobacterium lactosi</name>
    <dbReference type="NCBI Taxonomy" id="1259202"/>
    <lineage>
        <taxon>Bacteria</taxon>
        <taxon>Bacillati</taxon>
        <taxon>Actinomycetota</taxon>
        <taxon>Actinomycetes</taxon>
        <taxon>Micrococcales</taxon>
        <taxon>Microbacteriaceae</taxon>
        <taxon>Cryobacterium</taxon>
    </lineage>
</organism>
<dbReference type="OrthoDB" id="5242236at2"/>
<dbReference type="GO" id="GO:0005507">
    <property type="term" value="F:copper ion binding"/>
    <property type="evidence" value="ECO:0007669"/>
    <property type="project" value="InterPro"/>
</dbReference>
<comment type="caution">
    <text evidence="7">The sequence shown here is derived from an EMBL/GenBank/DDBJ whole genome shotgun (WGS) entry which is preliminary data.</text>
</comment>
<dbReference type="SUPFAM" id="SSF81296">
    <property type="entry name" value="E set domains"/>
    <property type="match status" value="1"/>
</dbReference>
<evidence type="ECO:0000256" key="4">
    <source>
        <dbReference type="ARBA" id="ARBA00023008"/>
    </source>
</evidence>
<dbReference type="EMBL" id="SOHM01000040">
    <property type="protein sequence ID" value="TFD84541.1"/>
    <property type="molecule type" value="Genomic_DNA"/>
</dbReference>
<evidence type="ECO:0000256" key="1">
    <source>
        <dbReference type="ARBA" id="ARBA00004196"/>
    </source>
</evidence>
<dbReference type="GO" id="GO:0006825">
    <property type="term" value="P:copper ion transport"/>
    <property type="evidence" value="ECO:0007669"/>
    <property type="project" value="InterPro"/>
</dbReference>
<dbReference type="GO" id="GO:0030313">
    <property type="term" value="C:cell envelope"/>
    <property type="evidence" value="ECO:0007669"/>
    <property type="project" value="UniProtKB-SubCell"/>
</dbReference>
<keyword evidence="4" id="KW-0186">Copper</keyword>
<accession>A0A4R9BJG1</accession>
<keyword evidence="2" id="KW-0479">Metal-binding</keyword>
<dbReference type="GO" id="GO:0042597">
    <property type="term" value="C:periplasmic space"/>
    <property type="evidence" value="ECO:0007669"/>
    <property type="project" value="InterPro"/>
</dbReference>
<dbReference type="PANTHER" id="PTHR34820:SF4">
    <property type="entry name" value="INNER MEMBRANE PROTEIN YEBZ"/>
    <property type="match status" value="1"/>
</dbReference>
<dbReference type="InterPro" id="IPR014755">
    <property type="entry name" value="Cu-Rt/internalin_Ig-like"/>
</dbReference>
<dbReference type="InterPro" id="IPR032694">
    <property type="entry name" value="CopC/D"/>
</dbReference>
<evidence type="ECO:0000256" key="2">
    <source>
        <dbReference type="ARBA" id="ARBA00022723"/>
    </source>
</evidence>
<dbReference type="RefSeq" id="WP_134642409.1">
    <property type="nucleotide sequence ID" value="NZ_SOHM01000040.1"/>
</dbReference>
<protein>
    <submittedName>
        <fullName evidence="7">Copper resistance protein CopC</fullName>
    </submittedName>
</protein>
<proteinExistence type="predicted"/>
<name>A0A4R9BJG1_9MICO</name>
<dbReference type="PANTHER" id="PTHR34820">
    <property type="entry name" value="INNER MEMBRANE PROTEIN YEBZ"/>
    <property type="match status" value="1"/>
</dbReference>
<keyword evidence="5" id="KW-1133">Transmembrane helix</keyword>
<dbReference type="Pfam" id="PF04234">
    <property type="entry name" value="CopC"/>
    <property type="match status" value="1"/>
</dbReference>
<gene>
    <name evidence="7" type="ORF">E3T61_18970</name>
</gene>
<keyword evidence="5" id="KW-0472">Membrane</keyword>
<dbReference type="Proteomes" id="UP000298468">
    <property type="component" value="Unassembled WGS sequence"/>
</dbReference>
<evidence type="ECO:0000256" key="3">
    <source>
        <dbReference type="ARBA" id="ARBA00022729"/>
    </source>
</evidence>
<sequence length="156" mass="15823">MLSTAPASQEHLDVAPTEVSMVFSDAVLDLGATILIVDTAGTDWAAGDVRIDGSSVSQGVTGDLADGRYQVRWRVVSADGHPISGTFDFALGEVSAAVPAASASPSSTPALQAATDSDAGRNAVTGPPFILIGLGGAVAGFLIFVLILTLRKRPTT</sequence>
<keyword evidence="8" id="KW-1185">Reference proteome</keyword>
<keyword evidence="5" id="KW-0812">Transmembrane</keyword>